<dbReference type="CDD" id="cd01189">
    <property type="entry name" value="INT_ICEBs1_C_like"/>
    <property type="match status" value="1"/>
</dbReference>
<protein>
    <recommendedName>
        <fullName evidence="2">Tyr recombinase domain-containing protein</fullName>
    </recommendedName>
</protein>
<dbReference type="Pfam" id="PF00589">
    <property type="entry name" value="Phage_integrase"/>
    <property type="match status" value="1"/>
</dbReference>
<dbReference type="InterPro" id="IPR011010">
    <property type="entry name" value="DNA_brk_join_enz"/>
</dbReference>
<dbReference type="PROSITE" id="PS51898">
    <property type="entry name" value="TYR_RECOMBINASE"/>
    <property type="match status" value="1"/>
</dbReference>
<sequence>MSRQLAFTTGMRRGELTFNEPKTEKGWRQIPVNEDTLRVLIERRKIYFLEEGCSAPETWGGQGLIFGTVDDTPISPSNLDRDWKAVIKESGLPPITLHALRHIHATMLIANGIDVRHLADCLGHSRPSFTLDTYAHVYASHREKAALTLDQLLGDSGSRG</sequence>
<dbReference type="PANTHER" id="PTHR30349:SF64">
    <property type="entry name" value="PROPHAGE INTEGRASE INTD-RELATED"/>
    <property type="match status" value="1"/>
</dbReference>
<dbReference type="Proteomes" id="UP000647587">
    <property type="component" value="Unassembled WGS sequence"/>
</dbReference>
<dbReference type="PANTHER" id="PTHR30349">
    <property type="entry name" value="PHAGE INTEGRASE-RELATED"/>
    <property type="match status" value="1"/>
</dbReference>
<dbReference type="RefSeq" id="WP_189006174.1">
    <property type="nucleotide sequence ID" value="NZ_BMPP01000005.1"/>
</dbReference>
<evidence type="ECO:0000313" key="4">
    <source>
        <dbReference type="Proteomes" id="UP000647587"/>
    </source>
</evidence>
<keyword evidence="1" id="KW-0233">DNA recombination</keyword>
<reference evidence="4" key="1">
    <citation type="journal article" date="2019" name="Int. J. Syst. Evol. Microbiol.">
        <title>The Global Catalogue of Microorganisms (GCM) 10K type strain sequencing project: providing services to taxonomists for standard genome sequencing and annotation.</title>
        <authorList>
            <consortium name="The Broad Institute Genomics Platform"/>
            <consortium name="The Broad Institute Genome Sequencing Center for Infectious Disease"/>
            <person name="Wu L."/>
            <person name="Ma J."/>
        </authorList>
    </citation>
    <scope>NUCLEOTIDE SEQUENCE [LARGE SCALE GENOMIC DNA]</scope>
    <source>
        <strain evidence="4">JCM 30331</strain>
    </source>
</reference>
<dbReference type="InterPro" id="IPR013762">
    <property type="entry name" value="Integrase-like_cat_sf"/>
</dbReference>
<accession>A0ABQ2ESG3</accession>
<comment type="caution">
    <text evidence="3">The sequence shown here is derived from an EMBL/GenBank/DDBJ whole genome shotgun (WGS) entry which is preliminary data.</text>
</comment>
<organism evidence="3 4">
    <name type="scientific">Deinococcus malanensis</name>
    <dbReference type="NCBI Taxonomy" id="1706855"/>
    <lineage>
        <taxon>Bacteria</taxon>
        <taxon>Thermotogati</taxon>
        <taxon>Deinococcota</taxon>
        <taxon>Deinococci</taxon>
        <taxon>Deinococcales</taxon>
        <taxon>Deinococcaceae</taxon>
        <taxon>Deinococcus</taxon>
    </lineage>
</organism>
<feature type="domain" description="Tyr recombinase" evidence="2">
    <location>
        <begin position="1"/>
        <end position="147"/>
    </location>
</feature>
<dbReference type="SUPFAM" id="SSF56349">
    <property type="entry name" value="DNA breaking-rejoining enzymes"/>
    <property type="match status" value="1"/>
</dbReference>
<dbReference type="Gene3D" id="1.10.443.10">
    <property type="entry name" value="Intergrase catalytic core"/>
    <property type="match status" value="1"/>
</dbReference>
<evidence type="ECO:0000313" key="3">
    <source>
        <dbReference type="EMBL" id="GGK22821.1"/>
    </source>
</evidence>
<evidence type="ECO:0000259" key="2">
    <source>
        <dbReference type="PROSITE" id="PS51898"/>
    </source>
</evidence>
<dbReference type="InterPro" id="IPR050090">
    <property type="entry name" value="Tyrosine_recombinase_XerCD"/>
</dbReference>
<dbReference type="EMBL" id="BMPP01000005">
    <property type="protein sequence ID" value="GGK22821.1"/>
    <property type="molecule type" value="Genomic_DNA"/>
</dbReference>
<keyword evidence="4" id="KW-1185">Reference proteome</keyword>
<gene>
    <name evidence="3" type="ORF">GCM10008955_15370</name>
</gene>
<dbReference type="InterPro" id="IPR002104">
    <property type="entry name" value="Integrase_catalytic"/>
</dbReference>
<name>A0ABQ2ESG3_9DEIO</name>
<evidence type="ECO:0000256" key="1">
    <source>
        <dbReference type="ARBA" id="ARBA00023172"/>
    </source>
</evidence>
<proteinExistence type="predicted"/>